<organism evidence="1 2">
    <name type="scientific">Choristoneura fumiferana</name>
    <name type="common">Spruce budworm moth</name>
    <name type="synonym">Archips fumiferana</name>
    <dbReference type="NCBI Taxonomy" id="7141"/>
    <lineage>
        <taxon>Eukaryota</taxon>
        <taxon>Metazoa</taxon>
        <taxon>Ecdysozoa</taxon>
        <taxon>Arthropoda</taxon>
        <taxon>Hexapoda</taxon>
        <taxon>Insecta</taxon>
        <taxon>Pterygota</taxon>
        <taxon>Neoptera</taxon>
        <taxon>Endopterygota</taxon>
        <taxon>Lepidoptera</taxon>
        <taxon>Glossata</taxon>
        <taxon>Ditrysia</taxon>
        <taxon>Tortricoidea</taxon>
        <taxon>Tortricidae</taxon>
        <taxon>Tortricinae</taxon>
        <taxon>Choristoneura</taxon>
    </lineage>
</organism>
<sequence>MGGRRVRSPHYQKLRVRVIHIRDNRKGQPNRSAMGESRPGGTAYLITVSPTPGMEWEGPPKQGLYDPQNEHEACGVGFVVAIDGKRTHKIVRDAEVLAKRMEHRGACACDNDTGDGAGVLTAIPHHYYCAQLRDTHQLDLPPFGKYATGIFFLDKLHHQEIEKKFSTLAESLGLRVICWRTVPTNNSTIG</sequence>
<evidence type="ECO:0000313" key="1">
    <source>
        <dbReference type="EMBL" id="KAI8429239.1"/>
    </source>
</evidence>
<reference evidence="1 2" key="1">
    <citation type="journal article" date="2022" name="Genome Biol. Evol.">
        <title>The Spruce Budworm Genome: Reconstructing the Evolutionary History of Antifreeze Proteins.</title>
        <authorList>
            <person name="Beliveau C."/>
            <person name="Gagne P."/>
            <person name="Picq S."/>
            <person name="Vernygora O."/>
            <person name="Keeling C.I."/>
            <person name="Pinkney K."/>
            <person name="Doucet D."/>
            <person name="Wen F."/>
            <person name="Johnston J.S."/>
            <person name="Maaroufi H."/>
            <person name="Boyle B."/>
            <person name="Laroche J."/>
            <person name="Dewar K."/>
            <person name="Juretic N."/>
            <person name="Blackburn G."/>
            <person name="Nisole A."/>
            <person name="Brunet B."/>
            <person name="Brandao M."/>
            <person name="Lumley L."/>
            <person name="Duan J."/>
            <person name="Quan G."/>
            <person name="Lucarotti C.J."/>
            <person name="Roe A.D."/>
            <person name="Sperling F.A.H."/>
            <person name="Levesque R.C."/>
            <person name="Cusson M."/>
        </authorList>
    </citation>
    <scope>NUCLEOTIDE SEQUENCE [LARGE SCALE GENOMIC DNA]</scope>
    <source>
        <strain evidence="1">Glfc:IPQL:Cfum</strain>
    </source>
</reference>
<proteinExistence type="predicted"/>
<gene>
    <name evidence="1" type="ORF">MSG28_007759</name>
</gene>
<dbReference type="EMBL" id="CM046112">
    <property type="protein sequence ID" value="KAI8429239.1"/>
    <property type="molecule type" value="Genomic_DNA"/>
</dbReference>
<protein>
    <submittedName>
        <fullName evidence="1">Uncharacterized protein</fullName>
    </submittedName>
</protein>
<comment type="caution">
    <text evidence="1">The sequence shown here is derived from an EMBL/GenBank/DDBJ whole genome shotgun (WGS) entry which is preliminary data.</text>
</comment>
<evidence type="ECO:0000313" key="2">
    <source>
        <dbReference type="Proteomes" id="UP001064048"/>
    </source>
</evidence>
<accession>A0ACC0JYM2</accession>
<name>A0ACC0JYM2_CHOFU</name>
<keyword evidence="2" id="KW-1185">Reference proteome</keyword>
<dbReference type="Proteomes" id="UP001064048">
    <property type="component" value="Chromosome 12"/>
</dbReference>